<dbReference type="OrthoDB" id="7147517at2"/>
<feature type="transmembrane region" description="Helical" evidence="2">
    <location>
        <begin position="27"/>
        <end position="46"/>
    </location>
</feature>
<evidence type="ECO:0000256" key="2">
    <source>
        <dbReference type="SAM" id="Phobius"/>
    </source>
</evidence>
<feature type="region of interest" description="Disordered" evidence="1">
    <location>
        <begin position="202"/>
        <end position="229"/>
    </location>
</feature>
<keyword evidence="2" id="KW-0472">Membrane</keyword>
<dbReference type="EMBL" id="CP012159">
    <property type="protein sequence ID" value="AKT42822.1"/>
    <property type="molecule type" value="Genomic_DNA"/>
</dbReference>
<dbReference type="Proteomes" id="UP000067626">
    <property type="component" value="Chromosome"/>
</dbReference>
<gene>
    <name evidence="3" type="ORF">CMC5_070500</name>
</gene>
<accession>A0A0K1EQ91</accession>
<keyword evidence="2" id="KW-0812">Transmembrane</keyword>
<dbReference type="PATRIC" id="fig|52.7.peg.7735"/>
<proteinExistence type="predicted"/>
<reference evidence="3 4" key="1">
    <citation type="submission" date="2015-07" db="EMBL/GenBank/DDBJ databases">
        <title>Genome analysis of myxobacterium Chondromyces crocatus Cm c5 reveals a high potential for natural compound synthesis and the genetic basis for the loss of fruiting body formation.</title>
        <authorList>
            <person name="Zaburannyi N."/>
            <person name="Bunk B."/>
            <person name="Maier J."/>
            <person name="Overmann J."/>
            <person name="Mueller R."/>
        </authorList>
    </citation>
    <scope>NUCLEOTIDE SEQUENCE [LARGE SCALE GENOMIC DNA]</scope>
    <source>
        <strain evidence="3 4">Cm c5</strain>
    </source>
</reference>
<protein>
    <submittedName>
        <fullName evidence="3">Uncharacterized protein</fullName>
    </submittedName>
</protein>
<name>A0A0K1EQ91_CHOCO</name>
<dbReference type="KEGG" id="ccro:CMC5_070500"/>
<organism evidence="3 4">
    <name type="scientific">Chondromyces crocatus</name>
    <dbReference type="NCBI Taxonomy" id="52"/>
    <lineage>
        <taxon>Bacteria</taxon>
        <taxon>Pseudomonadati</taxon>
        <taxon>Myxococcota</taxon>
        <taxon>Polyangia</taxon>
        <taxon>Polyangiales</taxon>
        <taxon>Polyangiaceae</taxon>
        <taxon>Chondromyces</taxon>
    </lineage>
</organism>
<dbReference type="RefSeq" id="WP_050434386.1">
    <property type="nucleotide sequence ID" value="NZ_CP012159.1"/>
</dbReference>
<keyword evidence="4" id="KW-1185">Reference proteome</keyword>
<keyword evidence="2" id="KW-1133">Transmembrane helix</keyword>
<evidence type="ECO:0000256" key="1">
    <source>
        <dbReference type="SAM" id="MobiDB-lite"/>
    </source>
</evidence>
<feature type="compositionally biased region" description="Pro residues" evidence="1">
    <location>
        <begin position="216"/>
        <end position="229"/>
    </location>
</feature>
<evidence type="ECO:0000313" key="4">
    <source>
        <dbReference type="Proteomes" id="UP000067626"/>
    </source>
</evidence>
<dbReference type="AlphaFoldDB" id="A0A0K1EQ91"/>
<feature type="compositionally biased region" description="Low complexity" evidence="1">
    <location>
        <begin position="206"/>
        <end position="215"/>
    </location>
</feature>
<evidence type="ECO:0000313" key="3">
    <source>
        <dbReference type="EMBL" id="AKT42822.1"/>
    </source>
</evidence>
<dbReference type="STRING" id="52.CMC5_070500"/>
<sequence>MAALVRSEEHARGQGSVARGRRARGRLAWIGAVGGLVSAVAVFGGAGSCASPTAISVDIYTEMECSSEAEVSLTVADDLAGLIGGAPSATSRGCVSPGRVGDIVVAPSDESDKQLAYAVATRLESEPTEACLVSPMPSDCIVARRQLRFSPNEELKMRVDLRLSCLGVECPDSETCVKGRCRTAEIASERCVGVCDESALEDGDLPDPGTPDAGPDAPPDAGPEPCPSLPPVLLASDAVHVPRLVTAEGAAYVSWVSGEADLSHAVRFQKLDESGPVGSPSSPIGAESEIDKHTLGYADGSLGIATESKATFFHQVAPSGALIHGKTQGPGEMGIAATEMPWSGEHYGLVQHTWDGDDTHYLLLPHADGLEQDVAKLFLCSGCSSAAVAWDGVSFGVTWQDSEGKCTFASFKDDASNDTAPKVIHSECPQGHLFKNARGLGLLYESGTPSRIQFVQLGARGDVESGPVAVSPDDGAVYADPQAVVTPSGATLVFFTKETATANQVYVARLEGGQVLVPAKPVSEAFATRGRYDVAVLGERVALSWLGRKDDPSPTLKPNGAYATVVCVPDAP</sequence>